<organism evidence="5">
    <name type="scientific">freshwater metagenome</name>
    <dbReference type="NCBI Taxonomy" id="449393"/>
    <lineage>
        <taxon>unclassified sequences</taxon>
        <taxon>metagenomes</taxon>
        <taxon>ecological metagenomes</taxon>
    </lineage>
</organism>
<dbReference type="PANTHER" id="PTHR30061">
    <property type="entry name" value="MALTOSE-BINDING PERIPLASMIC PROTEIN"/>
    <property type="match status" value="1"/>
</dbReference>
<dbReference type="GO" id="GO:0015768">
    <property type="term" value="P:maltose transport"/>
    <property type="evidence" value="ECO:0007669"/>
    <property type="project" value="TreeGrafter"/>
</dbReference>
<dbReference type="GO" id="GO:0055052">
    <property type="term" value="C:ATP-binding cassette (ABC) transporter complex, substrate-binding subunit-containing"/>
    <property type="evidence" value="ECO:0007669"/>
    <property type="project" value="TreeGrafter"/>
</dbReference>
<accession>A0A6J6M368</accession>
<keyword evidence="2" id="KW-0813">Transport</keyword>
<dbReference type="GO" id="GO:0015144">
    <property type="term" value="F:carbohydrate transmembrane transporter activity"/>
    <property type="evidence" value="ECO:0007669"/>
    <property type="project" value="InterPro"/>
</dbReference>
<dbReference type="PRINTS" id="PR00181">
    <property type="entry name" value="MALTOSEBP"/>
</dbReference>
<evidence type="ECO:0000256" key="1">
    <source>
        <dbReference type="ARBA" id="ARBA00008520"/>
    </source>
</evidence>
<sequence length="420" mass="43828">MRNALGELRARMPIPITILIAPVLAATALSAAMAPSALAAPSPITIWVDVSRAATVSEFLKDGYQGHPVNVVTKELAAIKSELSTVPIDQAPDVIWADNTWTGDLAAAALIVPLTLSPAKKALFAPNVLSGFQFGFDYYGIPVQYETWALLTNASLAPKPPVSFAKLSTKALALKAAGRADVGLAVGQGVKGNAYFTYPLFSGLGGYVFGKDTSGSLNPFDVGVYNSVFRKNTKIIDDWNSTGLINSSVDVVAAEAAFKAGRAPFWITGPWSASTLQALKFKYFISPVPRIDANLAMAPLLGIKGFMATSYAEAHGLGDVVPGLVVKKLSSSTFQSNMAAISLRAPANKKSTYSTSIGGRLAQAFGTAGVDGVPMPNIPQASSVWGPLSTAWAKSTSGSEATPAKKAFSAAQDEIQKAIG</sequence>
<keyword evidence="4" id="KW-0732">Signal</keyword>
<dbReference type="InterPro" id="IPR006060">
    <property type="entry name" value="Maltose/Cyclodextrin-bd"/>
</dbReference>
<gene>
    <name evidence="5" type="ORF">UFOPK2310_00482</name>
</gene>
<dbReference type="Pfam" id="PF01547">
    <property type="entry name" value="SBP_bac_1"/>
    <property type="match status" value="1"/>
</dbReference>
<proteinExistence type="inferred from homology"/>
<dbReference type="InterPro" id="IPR006059">
    <property type="entry name" value="SBP"/>
</dbReference>
<dbReference type="Gene3D" id="3.40.190.10">
    <property type="entry name" value="Periplasmic binding protein-like II"/>
    <property type="match status" value="2"/>
</dbReference>
<dbReference type="SUPFAM" id="SSF53850">
    <property type="entry name" value="Periplasmic binding protein-like II"/>
    <property type="match status" value="1"/>
</dbReference>
<reference evidence="5" key="1">
    <citation type="submission" date="2020-05" db="EMBL/GenBank/DDBJ databases">
        <authorList>
            <person name="Chiriac C."/>
            <person name="Salcher M."/>
            <person name="Ghai R."/>
            <person name="Kavagutti S V."/>
        </authorList>
    </citation>
    <scope>NUCLEOTIDE SEQUENCE</scope>
</reference>
<evidence type="ECO:0000256" key="3">
    <source>
        <dbReference type="ARBA" id="ARBA00022597"/>
    </source>
</evidence>
<dbReference type="GO" id="GO:1901982">
    <property type="term" value="F:maltose binding"/>
    <property type="evidence" value="ECO:0007669"/>
    <property type="project" value="TreeGrafter"/>
</dbReference>
<evidence type="ECO:0000313" key="5">
    <source>
        <dbReference type="EMBL" id="CAB4668491.1"/>
    </source>
</evidence>
<evidence type="ECO:0000256" key="4">
    <source>
        <dbReference type="ARBA" id="ARBA00022729"/>
    </source>
</evidence>
<comment type="similarity">
    <text evidence="1">Belongs to the bacterial solute-binding protein 1 family.</text>
</comment>
<dbReference type="EMBL" id="CAEZWW010000041">
    <property type="protein sequence ID" value="CAB4668491.1"/>
    <property type="molecule type" value="Genomic_DNA"/>
</dbReference>
<dbReference type="PANTHER" id="PTHR30061:SF50">
    <property type="entry name" value="MALTOSE_MALTODEXTRIN-BINDING PERIPLASMIC PROTEIN"/>
    <property type="match status" value="1"/>
</dbReference>
<keyword evidence="3" id="KW-0762">Sugar transport</keyword>
<dbReference type="GO" id="GO:0042956">
    <property type="term" value="P:maltodextrin transmembrane transport"/>
    <property type="evidence" value="ECO:0007669"/>
    <property type="project" value="TreeGrafter"/>
</dbReference>
<name>A0A6J6M368_9ZZZZ</name>
<dbReference type="AlphaFoldDB" id="A0A6J6M368"/>
<protein>
    <submittedName>
        <fullName evidence="5">Unannotated protein</fullName>
    </submittedName>
</protein>
<evidence type="ECO:0000256" key="2">
    <source>
        <dbReference type="ARBA" id="ARBA00022448"/>
    </source>
</evidence>